<sequence>MSSRIVRLWQQVIDSLQQNNLSRIIKCLINEHREIKETVGIRAHFPIYRDILFVALDRFNRSVDREQFDRQFQQEFERIPPRILSLLPQQDCPPKPLTIACRRIFLPLDML</sequence>
<name>A0A914C553_9BILA</name>
<dbReference type="AlphaFoldDB" id="A0A914C553"/>
<protein>
    <submittedName>
        <fullName evidence="2">Uncharacterized protein</fullName>
    </submittedName>
</protein>
<evidence type="ECO:0000313" key="2">
    <source>
        <dbReference type="WBParaSite" id="ACRNAN_Path_310.g1193.t1"/>
    </source>
</evidence>
<proteinExistence type="predicted"/>
<accession>A0A914C553</accession>
<organism evidence="1 2">
    <name type="scientific">Acrobeloides nanus</name>
    <dbReference type="NCBI Taxonomy" id="290746"/>
    <lineage>
        <taxon>Eukaryota</taxon>
        <taxon>Metazoa</taxon>
        <taxon>Ecdysozoa</taxon>
        <taxon>Nematoda</taxon>
        <taxon>Chromadorea</taxon>
        <taxon>Rhabditida</taxon>
        <taxon>Tylenchina</taxon>
        <taxon>Cephalobomorpha</taxon>
        <taxon>Cephaloboidea</taxon>
        <taxon>Cephalobidae</taxon>
        <taxon>Acrobeloides</taxon>
    </lineage>
</organism>
<dbReference type="WBParaSite" id="ACRNAN_Path_310.g1193.t1">
    <property type="protein sequence ID" value="ACRNAN_Path_310.g1193.t1"/>
    <property type="gene ID" value="ACRNAN_Path_310.g1193"/>
</dbReference>
<dbReference type="Proteomes" id="UP000887540">
    <property type="component" value="Unplaced"/>
</dbReference>
<keyword evidence="1" id="KW-1185">Reference proteome</keyword>
<evidence type="ECO:0000313" key="1">
    <source>
        <dbReference type="Proteomes" id="UP000887540"/>
    </source>
</evidence>
<reference evidence="2" key="1">
    <citation type="submission" date="2022-11" db="UniProtKB">
        <authorList>
            <consortium name="WormBaseParasite"/>
        </authorList>
    </citation>
    <scope>IDENTIFICATION</scope>
</reference>